<gene>
    <name evidence="1" type="ORF">JYA60_00725</name>
</gene>
<sequence>MTMESINGDGVIAQARDLVEDYVKAEIISVAEPSTGITLAAVRHGNDIRVLPPSTFDPYRPQPLFRTGSAVMLSLDSLIEHANRFKDDDSVVFADDSRTNPSIIVVLDYHRAGAAADPRFGKHRSTFTFPLSDEWKAWVAKNAEPMGMVDFAAFLEERIIDVLYVEGEDDVSDDLGRLIDTLGGRDTIATPNKLMELARGLQINEAAVVQEAVNLASGEGIVRFQSTHTDEHGAPIKVPGLFLIGIPVFRNGPLYRVAARLRYRKSGGKIVFWYELWRTDRTFDHAFKESVERVKADTSLPVLIGKPEA</sequence>
<dbReference type="Proteomes" id="UP000704529">
    <property type="component" value="Unassembled WGS sequence"/>
</dbReference>
<organism evidence="1 2">
    <name type="scientific">Sphingomonas yabuuchiae</name>
    <dbReference type="NCBI Taxonomy" id="172044"/>
    <lineage>
        <taxon>Bacteria</taxon>
        <taxon>Pseudomonadati</taxon>
        <taxon>Pseudomonadota</taxon>
        <taxon>Alphaproteobacteria</taxon>
        <taxon>Sphingomonadales</taxon>
        <taxon>Sphingomonadaceae</taxon>
        <taxon>Sphingomonas</taxon>
    </lineage>
</organism>
<protein>
    <submittedName>
        <fullName evidence="1">DUF2303 family protein</fullName>
    </submittedName>
</protein>
<dbReference type="Pfam" id="PF10065">
    <property type="entry name" value="DUF2303"/>
    <property type="match status" value="1"/>
</dbReference>
<reference evidence="1" key="1">
    <citation type="submission" date="2021-01" db="EMBL/GenBank/DDBJ databases">
        <title>Genome Sequencing of Type Strains.</title>
        <authorList>
            <person name="Lemaire J.F."/>
            <person name="Inderbitzin P."/>
            <person name="Collins S.B."/>
            <person name="Wespe N."/>
            <person name="Knight-Connoni V."/>
        </authorList>
    </citation>
    <scope>NUCLEOTIDE SEQUENCE</scope>
    <source>
        <strain evidence="1">DSM 14562</strain>
    </source>
</reference>
<dbReference type="InterPro" id="IPR019276">
    <property type="entry name" value="DUF2303"/>
</dbReference>
<dbReference type="EMBL" id="JAFHKU010000062">
    <property type="protein sequence ID" value="MBN3556769.1"/>
    <property type="molecule type" value="Genomic_DNA"/>
</dbReference>
<evidence type="ECO:0000313" key="2">
    <source>
        <dbReference type="Proteomes" id="UP000704529"/>
    </source>
</evidence>
<dbReference type="AlphaFoldDB" id="A0AA41DBI8"/>
<evidence type="ECO:0000313" key="1">
    <source>
        <dbReference type="EMBL" id="MBN3556769.1"/>
    </source>
</evidence>
<comment type="caution">
    <text evidence="1">The sequence shown here is derived from an EMBL/GenBank/DDBJ whole genome shotgun (WGS) entry which is preliminary data.</text>
</comment>
<name>A0AA41DBI8_9SPHN</name>
<proteinExistence type="predicted"/>
<accession>A0AA41DBI8</accession>